<comment type="similarity">
    <text evidence="1 2">Belongs to the DegT/DnrJ/EryC1 family.</text>
</comment>
<dbReference type="Proteomes" id="UP001272242">
    <property type="component" value="Unassembled WGS sequence"/>
</dbReference>
<keyword evidence="3" id="KW-0808">Transferase</keyword>
<dbReference type="PANTHER" id="PTHR30244">
    <property type="entry name" value="TRANSAMINASE"/>
    <property type="match status" value="1"/>
</dbReference>
<comment type="caution">
    <text evidence="3">The sequence shown here is derived from an EMBL/GenBank/DDBJ whole genome shotgun (WGS) entry which is preliminary data.</text>
</comment>
<evidence type="ECO:0000256" key="2">
    <source>
        <dbReference type="RuleBase" id="RU004508"/>
    </source>
</evidence>
<dbReference type="InterPro" id="IPR000653">
    <property type="entry name" value="DegT/StrS_aminotransferase"/>
</dbReference>
<dbReference type="SUPFAM" id="SSF53383">
    <property type="entry name" value="PLP-dependent transferases"/>
    <property type="match status" value="1"/>
</dbReference>
<accession>A0ABU5EZP4</accession>
<organism evidence="3 4">
    <name type="scientific">Gemmata algarum</name>
    <dbReference type="NCBI Taxonomy" id="2975278"/>
    <lineage>
        <taxon>Bacteria</taxon>
        <taxon>Pseudomonadati</taxon>
        <taxon>Planctomycetota</taxon>
        <taxon>Planctomycetia</taxon>
        <taxon>Gemmatales</taxon>
        <taxon>Gemmataceae</taxon>
        <taxon>Gemmata</taxon>
    </lineage>
</organism>
<dbReference type="EMBL" id="JAXBLV010000183">
    <property type="protein sequence ID" value="MDY3560778.1"/>
    <property type="molecule type" value="Genomic_DNA"/>
</dbReference>
<keyword evidence="2" id="KW-0663">Pyridoxal phosphate</keyword>
<dbReference type="PANTHER" id="PTHR30244:SF34">
    <property type="entry name" value="DTDP-4-AMINO-4,6-DIDEOXYGALACTOSE TRANSAMINASE"/>
    <property type="match status" value="1"/>
</dbReference>
<evidence type="ECO:0000256" key="1">
    <source>
        <dbReference type="ARBA" id="ARBA00037999"/>
    </source>
</evidence>
<keyword evidence="4" id="KW-1185">Reference proteome</keyword>
<evidence type="ECO:0000313" key="3">
    <source>
        <dbReference type="EMBL" id="MDY3560778.1"/>
    </source>
</evidence>
<dbReference type="Pfam" id="PF01041">
    <property type="entry name" value="DegT_DnrJ_EryC1"/>
    <property type="match status" value="1"/>
</dbReference>
<dbReference type="InterPro" id="IPR015424">
    <property type="entry name" value="PyrdxlP-dep_Trfase"/>
</dbReference>
<dbReference type="Gene3D" id="3.40.640.10">
    <property type="entry name" value="Type I PLP-dependent aspartate aminotransferase-like (Major domain)"/>
    <property type="match status" value="1"/>
</dbReference>
<dbReference type="InterPro" id="IPR015421">
    <property type="entry name" value="PyrdxlP-dep_Trfase_major"/>
</dbReference>
<dbReference type="InterPro" id="IPR015422">
    <property type="entry name" value="PyrdxlP-dep_Trfase_small"/>
</dbReference>
<dbReference type="Gene3D" id="3.90.1150.10">
    <property type="entry name" value="Aspartate Aminotransferase, domain 1"/>
    <property type="match status" value="1"/>
</dbReference>
<reference evidence="4" key="1">
    <citation type="journal article" date="2023" name="Mar. Drugs">
        <title>Gemmata algarum, a Novel Planctomycete Isolated from an Algal Mat, Displays Antimicrobial Activity.</title>
        <authorList>
            <person name="Kumar G."/>
            <person name="Kallscheuer N."/>
            <person name="Kashif M."/>
            <person name="Ahamad S."/>
            <person name="Jagadeeshwari U."/>
            <person name="Pannikurungottu S."/>
            <person name="Haufschild T."/>
            <person name="Kabuu M."/>
            <person name="Sasikala C."/>
            <person name="Jogler C."/>
            <person name="Ramana C."/>
        </authorList>
    </citation>
    <scope>NUCLEOTIDE SEQUENCE [LARGE SCALE GENOMIC DNA]</scope>
    <source>
        <strain evidence="4">JC673</strain>
    </source>
</reference>
<dbReference type="PIRSF" id="PIRSF000390">
    <property type="entry name" value="PLP_StrS"/>
    <property type="match status" value="1"/>
</dbReference>
<gene>
    <name evidence="3" type="ORF">R5W23_002024</name>
</gene>
<evidence type="ECO:0000313" key="4">
    <source>
        <dbReference type="Proteomes" id="UP001272242"/>
    </source>
</evidence>
<sequence length="399" mass="44595">MPSTKPAAKLNWPLMKNNIAREDLNAVIELLQQEDPILTQSKNVRAFEAEWSQWLGVKHSVFVNSGSSANLVTIAALKELHGAGGEVIVPAITWVSDISAVLHCGFTPVFADINPRTLSMDTEQILSKITPQTRAVFLTHVLGYNGLTDKLLTELKARRIPLIEDVCESHGATFRNQKLGSFGWASNFSFYYAHHLSTIEGGMVCTDDEDLYEAVRMMRGHGMVRELAGDGRKAGYFEENPDLNPDFIFAFPAYNVRSTEVNAVIGRSQLPRLDANNEKRTANFMLFLRNLDPDLYRTDFDTEGSSNYAFTLVLKEPNQGLYERVVAALRGANVEFRRGTAGGGNQLRQPYLRRLLGDDAWKQCPIADHVHFYGFYIGNYPTLDADSILKLCDLLNGLK</sequence>
<name>A0ABU5EZP4_9BACT</name>
<keyword evidence="3" id="KW-0032">Aminotransferase</keyword>
<dbReference type="RefSeq" id="WP_320687304.1">
    <property type="nucleotide sequence ID" value="NZ_JAXBLV010000183.1"/>
</dbReference>
<protein>
    <submittedName>
        <fullName evidence="3">Aminotransferase class I/II-fold pyridoxal phosphate-dependent enzyme</fullName>
    </submittedName>
</protein>
<proteinExistence type="inferred from homology"/>
<dbReference type="GO" id="GO:0008483">
    <property type="term" value="F:transaminase activity"/>
    <property type="evidence" value="ECO:0007669"/>
    <property type="project" value="UniProtKB-KW"/>
</dbReference>